<dbReference type="Proteomes" id="UP001148018">
    <property type="component" value="Unassembled WGS sequence"/>
</dbReference>
<proteinExistence type="predicted"/>
<name>A0A9Q0I193_9TELE</name>
<evidence type="ECO:0000313" key="1">
    <source>
        <dbReference type="EMBL" id="KAJ3582792.1"/>
    </source>
</evidence>
<dbReference type="OrthoDB" id="2526284at2759"/>
<reference evidence="1" key="1">
    <citation type="submission" date="2022-07" db="EMBL/GenBank/DDBJ databases">
        <title>Chromosome-level genome of Muraenolepis orangiensis.</title>
        <authorList>
            <person name="Kim J."/>
        </authorList>
    </citation>
    <scope>NUCLEOTIDE SEQUENCE</scope>
    <source>
        <strain evidence="1">KU_S4_2022</strain>
        <tissue evidence="1">Muscle</tissue>
    </source>
</reference>
<comment type="caution">
    <text evidence="1">The sequence shown here is derived from an EMBL/GenBank/DDBJ whole genome shotgun (WGS) entry which is preliminary data.</text>
</comment>
<accession>A0A9Q0I193</accession>
<keyword evidence="2" id="KW-1185">Reference proteome</keyword>
<evidence type="ECO:0000313" key="2">
    <source>
        <dbReference type="Proteomes" id="UP001148018"/>
    </source>
</evidence>
<dbReference type="EMBL" id="JANIIK010000714">
    <property type="protein sequence ID" value="KAJ3582792.1"/>
    <property type="molecule type" value="Genomic_DNA"/>
</dbReference>
<organism evidence="1 2">
    <name type="scientific">Muraenolepis orangiensis</name>
    <name type="common">Patagonian moray cod</name>
    <dbReference type="NCBI Taxonomy" id="630683"/>
    <lineage>
        <taxon>Eukaryota</taxon>
        <taxon>Metazoa</taxon>
        <taxon>Chordata</taxon>
        <taxon>Craniata</taxon>
        <taxon>Vertebrata</taxon>
        <taxon>Euteleostomi</taxon>
        <taxon>Actinopterygii</taxon>
        <taxon>Neopterygii</taxon>
        <taxon>Teleostei</taxon>
        <taxon>Neoteleostei</taxon>
        <taxon>Acanthomorphata</taxon>
        <taxon>Zeiogadaria</taxon>
        <taxon>Gadariae</taxon>
        <taxon>Gadiformes</taxon>
        <taxon>Muraenolepidoidei</taxon>
        <taxon>Muraenolepididae</taxon>
        <taxon>Muraenolepis</taxon>
    </lineage>
</organism>
<gene>
    <name evidence="1" type="ORF">NHX12_000235</name>
</gene>
<dbReference type="AlphaFoldDB" id="A0A9Q0I193"/>
<protein>
    <submittedName>
        <fullName evidence="1">Uncharacterized protein</fullName>
    </submittedName>
</protein>
<sequence>MEQTSVHSVLKTFGEVVKVPPDFCRIIHVRVPLQSKLTLDQLHVDKRLWDFSQRLVPRVDHALRRVGLLGPEEDTTPS</sequence>